<sequence>MSSKIFKISMVAATVAASFSASAAIYQVHAYQPANGGETFGAAIQSSTENCWVDTDCNDASALDHTVDLKIAIEEKQNPEGFNYRNEAPFLLENGYDYLEDGYDGFRKYCDNFLDYSKELCKRWASRQYSAGYATEGSLNNSYAYIEDTAIESARDNVIINQIVDPANNEAIGTYYGDSLKARTQSFADVTIVDSGVQSKVFSKLEGQDLYVGSVSFETSNANDFRSQAAIWTNSGATQTLIASGGSISSRSIPQGSARDVAEVKDDSNNPVGVYAVGYDSNSDEIPLAAVFKIDGTTVNKTYVGTYNDDNKYLNSLLTSVNDKGVAIGTVKYREPIDGAYANRLFYVPDVTKSSLGGADFPGDIFFTSANGIAGAINNNSEAVGQVDFERHQESNGGKPRAKRAFIAPLSSTDAKAPLGNKAWYLDDLTYGLSSNNAYRVIDATDINDAGVIAGTAYYCAGGFDSSAIDASCKAGASIVAVKLVPINGKTSSDIQSRPRETTKVERQGAGFGLFALTVLGLIGFRRK</sequence>
<evidence type="ECO:0000313" key="4">
    <source>
        <dbReference type="Proteomes" id="UP000030451"/>
    </source>
</evidence>
<proteinExistence type="predicted"/>
<feature type="chain" id="PRO_5002011389" description="GlyGly-CTERM sorting domain-containing protein" evidence="2">
    <location>
        <begin position="24"/>
        <end position="528"/>
    </location>
</feature>
<dbReference type="Proteomes" id="UP000030451">
    <property type="component" value="Unassembled WGS sequence"/>
</dbReference>
<dbReference type="STRING" id="379097.SE23_20575"/>
<keyword evidence="1" id="KW-0472">Membrane</keyword>
<evidence type="ECO:0008006" key="5">
    <source>
        <dbReference type="Google" id="ProtNLM"/>
    </source>
</evidence>
<keyword evidence="1" id="KW-1133">Transmembrane helix</keyword>
<evidence type="ECO:0000256" key="2">
    <source>
        <dbReference type="SAM" id="SignalP"/>
    </source>
</evidence>
<evidence type="ECO:0000313" key="3">
    <source>
        <dbReference type="EMBL" id="KGY10579.1"/>
    </source>
</evidence>
<dbReference type="Pfam" id="PF11949">
    <property type="entry name" value="DUF3466"/>
    <property type="match status" value="1"/>
</dbReference>
<reference evidence="3 4" key="1">
    <citation type="submission" date="2014-10" db="EMBL/GenBank/DDBJ databases">
        <title>Genome sequencing of Vibrio sinaloensis T08.</title>
        <authorList>
            <person name="Chan K.-G."/>
            <person name="Mohamad N.I."/>
        </authorList>
    </citation>
    <scope>NUCLEOTIDE SEQUENCE [LARGE SCALE GENOMIC DNA]</scope>
    <source>
        <strain evidence="3 4">T08</strain>
    </source>
</reference>
<dbReference type="InterPro" id="IPR022562">
    <property type="entry name" value="DUF3466"/>
</dbReference>
<comment type="caution">
    <text evidence="3">The sequence shown here is derived from an EMBL/GenBank/DDBJ whole genome shotgun (WGS) entry which is preliminary data.</text>
</comment>
<dbReference type="RefSeq" id="WP_038186859.1">
    <property type="nucleotide sequence ID" value="NZ_JRWP01000002.1"/>
</dbReference>
<organism evidence="3 4">
    <name type="scientific">Photobacterium sp. (strain ATCC 43367)</name>
    <dbReference type="NCBI Taxonomy" id="379097"/>
    <lineage>
        <taxon>Bacteria</taxon>
        <taxon>Pseudomonadati</taxon>
        <taxon>Pseudomonadota</taxon>
        <taxon>Gammaproteobacteria</taxon>
        <taxon>Vibrionales</taxon>
        <taxon>Vibrionaceae</taxon>
        <taxon>Vibrio</taxon>
        <taxon>Vibrio oreintalis group</taxon>
    </lineage>
</organism>
<dbReference type="OrthoDB" id="6395565at2"/>
<evidence type="ECO:0000256" key="1">
    <source>
        <dbReference type="SAM" id="Phobius"/>
    </source>
</evidence>
<keyword evidence="1" id="KW-0812">Transmembrane</keyword>
<accession>A0A0A5I4C0</accession>
<protein>
    <recommendedName>
        <fullName evidence="5">GlyGly-CTERM sorting domain-containing protein</fullName>
    </recommendedName>
</protein>
<feature type="transmembrane region" description="Helical" evidence="1">
    <location>
        <begin position="509"/>
        <end position="525"/>
    </location>
</feature>
<dbReference type="AlphaFoldDB" id="A0A0A5I4C0"/>
<keyword evidence="2" id="KW-0732">Signal</keyword>
<name>A0A0A5I4C0_PHOS4</name>
<gene>
    <name evidence="3" type="ORF">NM06_00520</name>
</gene>
<feature type="signal peptide" evidence="2">
    <location>
        <begin position="1"/>
        <end position="23"/>
    </location>
</feature>
<dbReference type="EMBL" id="JRWP01000002">
    <property type="protein sequence ID" value="KGY10579.1"/>
    <property type="molecule type" value="Genomic_DNA"/>
</dbReference>